<evidence type="ECO:0000256" key="1">
    <source>
        <dbReference type="ARBA" id="ARBA00004162"/>
    </source>
</evidence>
<keyword evidence="5 8" id="KW-1133">Transmembrane helix</keyword>
<name>A0ABS6SAP0_9SPHN</name>
<comment type="similarity">
    <text evidence="2 7">Belongs to the ExbD/TolR family.</text>
</comment>
<comment type="caution">
    <text evidence="9">The sequence shown here is derived from an EMBL/GenBank/DDBJ whole genome shotgun (WGS) entry which is preliminary data.</text>
</comment>
<accession>A0ABS6SAP0</accession>
<keyword evidence="3" id="KW-1003">Cell membrane</keyword>
<dbReference type="InterPro" id="IPR003400">
    <property type="entry name" value="ExbD"/>
</dbReference>
<proteinExistence type="inferred from homology"/>
<dbReference type="Pfam" id="PF02472">
    <property type="entry name" value="ExbD"/>
    <property type="match status" value="1"/>
</dbReference>
<organism evidence="9 10">
    <name type="scientific">Pacificimonas pallii</name>
    <dbReference type="NCBI Taxonomy" id="2827236"/>
    <lineage>
        <taxon>Bacteria</taxon>
        <taxon>Pseudomonadati</taxon>
        <taxon>Pseudomonadota</taxon>
        <taxon>Alphaproteobacteria</taxon>
        <taxon>Sphingomonadales</taxon>
        <taxon>Sphingosinicellaceae</taxon>
        <taxon>Pacificimonas</taxon>
    </lineage>
</organism>
<keyword evidence="10" id="KW-1185">Reference proteome</keyword>
<evidence type="ECO:0000256" key="2">
    <source>
        <dbReference type="ARBA" id="ARBA00005811"/>
    </source>
</evidence>
<keyword evidence="7" id="KW-0813">Transport</keyword>
<keyword evidence="6 8" id="KW-0472">Membrane</keyword>
<gene>
    <name evidence="9" type="ORF">KCG44_01205</name>
</gene>
<dbReference type="EMBL" id="JAGSPA010000001">
    <property type="protein sequence ID" value="MBV7255394.1"/>
    <property type="molecule type" value="Genomic_DNA"/>
</dbReference>
<dbReference type="Proteomes" id="UP000722336">
    <property type="component" value="Unassembled WGS sequence"/>
</dbReference>
<protein>
    <submittedName>
        <fullName evidence="9">Biopolymer transporter ExbD</fullName>
    </submittedName>
</protein>
<evidence type="ECO:0000256" key="8">
    <source>
        <dbReference type="SAM" id="Phobius"/>
    </source>
</evidence>
<evidence type="ECO:0000313" key="10">
    <source>
        <dbReference type="Proteomes" id="UP000722336"/>
    </source>
</evidence>
<evidence type="ECO:0000313" key="9">
    <source>
        <dbReference type="EMBL" id="MBV7255394.1"/>
    </source>
</evidence>
<evidence type="ECO:0000256" key="7">
    <source>
        <dbReference type="RuleBase" id="RU003879"/>
    </source>
</evidence>
<sequence>MRVPLQPPDPVPEMNTTPLIDVMLVLLVMIMMTIPIMTNSTLMDLPRGDTAADAAPLPILKIDVDFLGIVRVDGQPVALEENNPVQRARAIDAALMNHDPANLRVHVEPDGVAPYAPVVEIMAALQRGGFDKVGFVGNHRFVKS</sequence>
<reference evidence="9 10" key="1">
    <citation type="submission" date="2021-04" db="EMBL/GenBank/DDBJ databases">
        <authorList>
            <person name="Pira H."/>
            <person name="Risdian C."/>
            <person name="Wink J."/>
        </authorList>
    </citation>
    <scope>NUCLEOTIDE SEQUENCE [LARGE SCALE GENOMIC DNA]</scope>
    <source>
        <strain evidence="9 10">WHA3</strain>
    </source>
</reference>
<feature type="transmembrane region" description="Helical" evidence="8">
    <location>
        <begin position="20"/>
        <end position="38"/>
    </location>
</feature>
<dbReference type="RefSeq" id="WP_218443694.1">
    <property type="nucleotide sequence ID" value="NZ_JAGSPA010000001.1"/>
</dbReference>
<keyword evidence="7" id="KW-0653">Protein transport</keyword>
<evidence type="ECO:0000256" key="4">
    <source>
        <dbReference type="ARBA" id="ARBA00022692"/>
    </source>
</evidence>
<comment type="subcellular location">
    <subcellularLocation>
        <location evidence="1">Cell membrane</location>
        <topology evidence="1">Single-pass membrane protein</topology>
    </subcellularLocation>
    <subcellularLocation>
        <location evidence="7">Cell membrane</location>
        <topology evidence="7">Single-pass type II membrane protein</topology>
    </subcellularLocation>
</comment>
<evidence type="ECO:0000256" key="5">
    <source>
        <dbReference type="ARBA" id="ARBA00022989"/>
    </source>
</evidence>
<evidence type="ECO:0000256" key="6">
    <source>
        <dbReference type="ARBA" id="ARBA00023136"/>
    </source>
</evidence>
<dbReference type="PANTHER" id="PTHR30558">
    <property type="entry name" value="EXBD MEMBRANE COMPONENT OF PMF-DRIVEN MACROMOLECULE IMPORT SYSTEM"/>
    <property type="match status" value="1"/>
</dbReference>
<keyword evidence="4 7" id="KW-0812">Transmembrane</keyword>
<evidence type="ECO:0000256" key="3">
    <source>
        <dbReference type="ARBA" id="ARBA00022475"/>
    </source>
</evidence>